<dbReference type="Proteomes" id="UP000050741">
    <property type="component" value="Unassembled WGS sequence"/>
</dbReference>
<reference evidence="3" key="2">
    <citation type="submission" date="2016-06" db="UniProtKB">
        <authorList>
            <consortium name="WormBaseParasite"/>
        </authorList>
    </citation>
    <scope>IDENTIFICATION</scope>
</reference>
<dbReference type="AlphaFoldDB" id="A0A183CR71"/>
<reference evidence="2" key="1">
    <citation type="submission" date="2014-05" db="EMBL/GenBank/DDBJ databases">
        <title>The genome and life-stage specific transcriptomes of Globodera pallida elucidate key aspects of plant parasitism by a cyst nematode.</title>
        <authorList>
            <person name="Cotton J.A."/>
            <person name="Lilley C.J."/>
            <person name="Jones L.M."/>
            <person name="Kikuchi T."/>
            <person name="Reid A.J."/>
            <person name="Thorpe P."/>
            <person name="Tsai I.J."/>
            <person name="Beasley H."/>
            <person name="Blok V."/>
            <person name="Cock P.J.A."/>
            <person name="Van den Akker S.E."/>
            <person name="Holroyd N."/>
            <person name="Hunt M."/>
            <person name="Mantelin S."/>
            <person name="Naghra H."/>
            <person name="Pain A."/>
            <person name="Palomares-Rius J.E."/>
            <person name="Zarowiecki M."/>
            <person name="Berriman M."/>
            <person name="Jones J.T."/>
            <person name="Urwin P.E."/>
        </authorList>
    </citation>
    <scope>NUCLEOTIDE SEQUENCE [LARGE SCALE GENOMIC DNA]</scope>
    <source>
        <strain evidence="2">Lindley</strain>
    </source>
</reference>
<proteinExistence type="predicted"/>
<keyword evidence="1" id="KW-1133">Transmembrane helix</keyword>
<sequence>YVAILDNVVRTEEVEGIKLGPGDAAVKAIIRVLDKDKEFVVTPSFVIRDRMVARKPEVSDELGMRIQFNEINPQTGQFTFGVNTTQRDFIVMKATEKPLINILWLGTFVLVIGFVMATIRRFRDFIKMRNKESAATEPKAKVKPKVQTA</sequence>
<keyword evidence="1" id="KW-0472">Membrane</keyword>
<feature type="transmembrane region" description="Helical" evidence="1">
    <location>
        <begin position="99"/>
        <end position="119"/>
    </location>
</feature>
<evidence type="ECO:0000313" key="2">
    <source>
        <dbReference type="Proteomes" id="UP000050741"/>
    </source>
</evidence>
<accession>A0A183CR71</accession>
<protein>
    <submittedName>
        <fullName evidence="3">Cytochrome C biogenesis protein</fullName>
    </submittedName>
</protein>
<keyword evidence="2" id="KW-1185">Reference proteome</keyword>
<name>A0A183CR71_GLOPA</name>
<evidence type="ECO:0000256" key="1">
    <source>
        <dbReference type="SAM" id="Phobius"/>
    </source>
</evidence>
<organism evidence="2 3">
    <name type="scientific">Globodera pallida</name>
    <name type="common">Potato cyst nematode worm</name>
    <name type="synonym">Heterodera pallida</name>
    <dbReference type="NCBI Taxonomy" id="36090"/>
    <lineage>
        <taxon>Eukaryota</taxon>
        <taxon>Metazoa</taxon>
        <taxon>Ecdysozoa</taxon>
        <taxon>Nematoda</taxon>
        <taxon>Chromadorea</taxon>
        <taxon>Rhabditida</taxon>
        <taxon>Tylenchina</taxon>
        <taxon>Tylenchomorpha</taxon>
        <taxon>Tylenchoidea</taxon>
        <taxon>Heteroderidae</taxon>
        <taxon>Heteroderinae</taxon>
        <taxon>Globodera</taxon>
    </lineage>
</organism>
<dbReference type="WBParaSite" id="GPLIN_001537900">
    <property type="protein sequence ID" value="GPLIN_001537900"/>
    <property type="gene ID" value="GPLIN_001537900"/>
</dbReference>
<evidence type="ECO:0000313" key="3">
    <source>
        <dbReference type="WBParaSite" id="GPLIN_001537900"/>
    </source>
</evidence>
<keyword evidence="1" id="KW-0812">Transmembrane</keyword>